<dbReference type="EMBL" id="GBXM01067473">
    <property type="protein sequence ID" value="JAH41104.1"/>
    <property type="molecule type" value="Transcribed_RNA"/>
</dbReference>
<accession>A0A0E9SI98</accession>
<organism evidence="1">
    <name type="scientific">Anguilla anguilla</name>
    <name type="common">European freshwater eel</name>
    <name type="synonym">Muraena anguilla</name>
    <dbReference type="NCBI Taxonomy" id="7936"/>
    <lineage>
        <taxon>Eukaryota</taxon>
        <taxon>Metazoa</taxon>
        <taxon>Chordata</taxon>
        <taxon>Craniata</taxon>
        <taxon>Vertebrata</taxon>
        <taxon>Euteleostomi</taxon>
        <taxon>Actinopterygii</taxon>
        <taxon>Neopterygii</taxon>
        <taxon>Teleostei</taxon>
        <taxon>Anguilliformes</taxon>
        <taxon>Anguillidae</taxon>
        <taxon>Anguilla</taxon>
    </lineage>
</organism>
<sequence length="57" mass="6670">MFSSLRWQKRLRSVSPPSEHFCGQRNATLGVQVKIWLRLVENGKFLSQQGRRKAISR</sequence>
<name>A0A0E9SI98_ANGAN</name>
<protein>
    <submittedName>
        <fullName evidence="1">Uncharacterized protein</fullName>
    </submittedName>
</protein>
<evidence type="ECO:0000313" key="1">
    <source>
        <dbReference type="EMBL" id="JAH41104.1"/>
    </source>
</evidence>
<proteinExistence type="predicted"/>
<reference evidence="1" key="1">
    <citation type="submission" date="2014-11" db="EMBL/GenBank/DDBJ databases">
        <authorList>
            <person name="Amaro Gonzalez C."/>
        </authorList>
    </citation>
    <scope>NUCLEOTIDE SEQUENCE</scope>
</reference>
<dbReference type="AlphaFoldDB" id="A0A0E9SI98"/>
<reference evidence="1" key="2">
    <citation type="journal article" date="2015" name="Fish Shellfish Immunol.">
        <title>Early steps in the European eel (Anguilla anguilla)-Vibrio vulnificus interaction in the gills: Role of the RtxA13 toxin.</title>
        <authorList>
            <person name="Callol A."/>
            <person name="Pajuelo D."/>
            <person name="Ebbesson L."/>
            <person name="Teles M."/>
            <person name="MacKenzie S."/>
            <person name="Amaro C."/>
        </authorList>
    </citation>
    <scope>NUCLEOTIDE SEQUENCE</scope>
</reference>